<evidence type="ECO:0000313" key="2">
    <source>
        <dbReference type="EMBL" id="PWE28557.1"/>
    </source>
</evidence>
<accession>A0A2U2C9K7</accession>
<name>A0A2U2C9K7_9RHOB</name>
<comment type="caution">
    <text evidence="2">The sequence shown here is derived from an EMBL/GenBank/DDBJ whole genome shotgun (WGS) entry which is preliminary data.</text>
</comment>
<dbReference type="AlphaFoldDB" id="A0A2U2C9K7"/>
<evidence type="ECO:0000259" key="1">
    <source>
        <dbReference type="Pfam" id="PF03724"/>
    </source>
</evidence>
<protein>
    <recommendedName>
        <fullName evidence="1">DUF306 domain-containing protein</fullName>
    </recommendedName>
</protein>
<reference evidence="2 3" key="1">
    <citation type="submission" date="2018-05" db="EMBL/GenBank/DDBJ databases">
        <title>Pararhodobacter marina sp. nov., isolated from deep-sea water of the Indian Ocean.</title>
        <authorList>
            <person name="Lai Q.Sr."/>
            <person name="Liu X."/>
            <person name="Shao Z."/>
        </authorList>
    </citation>
    <scope>NUCLEOTIDE SEQUENCE [LARGE SCALE GENOMIC DNA]</scope>
    <source>
        <strain evidence="2 3">CIC4N-9</strain>
    </source>
</reference>
<gene>
    <name evidence="2" type="ORF">C4N9_11240</name>
</gene>
<dbReference type="Pfam" id="PF03724">
    <property type="entry name" value="META"/>
    <property type="match status" value="1"/>
</dbReference>
<dbReference type="PANTHER" id="PTHR35535:SF1">
    <property type="entry name" value="HEAT SHOCK PROTEIN HSLJ"/>
    <property type="match status" value="1"/>
</dbReference>
<dbReference type="OrthoDB" id="9809132at2"/>
<keyword evidence="3" id="KW-1185">Reference proteome</keyword>
<dbReference type="EMBL" id="QEYD01000006">
    <property type="protein sequence ID" value="PWE28557.1"/>
    <property type="molecule type" value="Genomic_DNA"/>
</dbReference>
<sequence length="152" mass="16254">MRALLRAFADATGPGLKALRYAIGLGAVLSGAAFAQQGDRMTPPPRPDGQWSVRLLAGVTVSAEDEVTLAFDAGRVSGSTGCNRVFGGYSLMPGFAFEGLGMTRRGCVGRMAELERAFTTMVEGVNDWRIDPEGRLELLKDDRPLLRAVPLP</sequence>
<feature type="domain" description="DUF306" evidence="1">
    <location>
        <begin position="48"/>
        <end position="146"/>
    </location>
</feature>
<proteinExistence type="predicted"/>
<evidence type="ECO:0000313" key="3">
    <source>
        <dbReference type="Proteomes" id="UP000244940"/>
    </source>
</evidence>
<dbReference type="Proteomes" id="UP000244940">
    <property type="component" value="Unassembled WGS sequence"/>
</dbReference>
<dbReference type="Gene3D" id="2.40.128.270">
    <property type="match status" value="1"/>
</dbReference>
<dbReference type="InterPro" id="IPR053147">
    <property type="entry name" value="Hsp_HslJ-like"/>
</dbReference>
<dbReference type="InterPro" id="IPR005184">
    <property type="entry name" value="DUF306_Meta_HslJ"/>
</dbReference>
<organism evidence="2 3">
    <name type="scientific">Pararhodobacter marinus</name>
    <dbReference type="NCBI Taxonomy" id="2184063"/>
    <lineage>
        <taxon>Bacteria</taxon>
        <taxon>Pseudomonadati</taxon>
        <taxon>Pseudomonadota</taxon>
        <taxon>Alphaproteobacteria</taxon>
        <taxon>Rhodobacterales</taxon>
        <taxon>Paracoccaceae</taxon>
        <taxon>Pararhodobacter</taxon>
    </lineage>
</organism>
<dbReference type="InterPro" id="IPR038670">
    <property type="entry name" value="HslJ-like_sf"/>
</dbReference>
<dbReference type="PANTHER" id="PTHR35535">
    <property type="entry name" value="HEAT SHOCK PROTEIN HSLJ"/>
    <property type="match status" value="1"/>
</dbReference>